<evidence type="ECO:0000313" key="1">
    <source>
        <dbReference type="EMBL" id="MDK2126899.1"/>
    </source>
</evidence>
<evidence type="ECO:0000313" key="2">
    <source>
        <dbReference type="Proteomes" id="UP001172778"/>
    </source>
</evidence>
<sequence>MRAFKLAPLMAAICTIPLSLFCEAKLVRMPSRGNEIITMAISGKKILVVTLNGDLYCTDKHQIAWQLCHQVVSKEQAKKMDDYVAWGDIITGHGNVVYRVAGVYENRAMWESRNSGVTWRETQVKQSKIFGTVSQNGDLYFQFTNEGFPLGVYVHKLGSREAPQRVPGTESVGELCALGAHKDTLYFGHNVITGQPRGGRLTQSPGKITKRNELGTDTCQFFSLELKKPNAVANFSFEYTGRISVYQDDIFSNEKSMFIGIETEDAEAPNNKSIFFDFYNKSTRKVPVEIWPKSLPGNISNEKQNWYLEGVNNTHSIWYNDKKNGIFLCNSAARNCKQLPLPSSQPRISLSIIHLSKSGEIYICTNQKYLFKWMKDERKWEKILDNKILNVYPKFLPSKAR</sequence>
<name>A0ABT7E3S7_9NEIS</name>
<organism evidence="1 2">
    <name type="scientific">Parachitinimonas caeni</name>
    <dbReference type="NCBI Taxonomy" id="3031301"/>
    <lineage>
        <taxon>Bacteria</taxon>
        <taxon>Pseudomonadati</taxon>
        <taxon>Pseudomonadota</taxon>
        <taxon>Betaproteobacteria</taxon>
        <taxon>Neisseriales</taxon>
        <taxon>Chitinibacteraceae</taxon>
        <taxon>Parachitinimonas</taxon>
    </lineage>
</organism>
<proteinExistence type="predicted"/>
<dbReference type="Proteomes" id="UP001172778">
    <property type="component" value="Unassembled WGS sequence"/>
</dbReference>
<gene>
    <name evidence="1" type="ORF">PZA18_22915</name>
</gene>
<dbReference type="EMBL" id="JARRAF010000063">
    <property type="protein sequence ID" value="MDK2126899.1"/>
    <property type="molecule type" value="Genomic_DNA"/>
</dbReference>
<accession>A0ABT7E3S7</accession>
<protein>
    <submittedName>
        <fullName evidence="1">Uncharacterized protein</fullName>
    </submittedName>
</protein>
<reference evidence="1" key="1">
    <citation type="submission" date="2023-03" db="EMBL/GenBank/DDBJ databases">
        <title>Chitinimonas shenzhenensis gen. nov., sp. nov., a novel member of family Burkholderiaceae isolated from activated sludge collected in Shen Zhen, China.</title>
        <authorList>
            <person name="Wang X."/>
        </authorList>
    </citation>
    <scope>NUCLEOTIDE SEQUENCE</scope>
    <source>
        <strain evidence="1">DQS-5</strain>
    </source>
</reference>
<keyword evidence="2" id="KW-1185">Reference proteome</keyword>
<comment type="caution">
    <text evidence="1">The sequence shown here is derived from an EMBL/GenBank/DDBJ whole genome shotgun (WGS) entry which is preliminary data.</text>
</comment>